<feature type="domain" description="AAA+ ATPase" evidence="2">
    <location>
        <begin position="249"/>
        <end position="382"/>
    </location>
</feature>
<dbReference type="RefSeq" id="XP_005777082.1">
    <property type="nucleotide sequence ID" value="XM_005777025.1"/>
</dbReference>
<dbReference type="InterPro" id="IPR050168">
    <property type="entry name" value="AAA_ATPase_domain"/>
</dbReference>
<dbReference type="SUPFAM" id="SSF52540">
    <property type="entry name" value="P-loop containing nucleoside triphosphate hydrolases"/>
    <property type="match status" value="1"/>
</dbReference>
<organism evidence="3 4">
    <name type="scientific">Emiliania huxleyi (strain CCMP1516)</name>
    <dbReference type="NCBI Taxonomy" id="280463"/>
    <lineage>
        <taxon>Eukaryota</taxon>
        <taxon>Haptista</taxon>
        <taxon>Haptophyta</taxon>
        <taxon>Prymnesiophyceae</taxon>
        <taxon>Isochrysidales</taxon>
        <taxon>Noelaerhabdaceae</taxon>
        <taxon>Emiliania</taxon>
    </lineage>
</organism>
<sequence>MADTPGSRSRRKSLGTGTPRRGAPPASPVVSAPLRPPLPLDRGTGVCRLSPRQLHALGARYGDALHVDLLGDTGYLCTAAPWGGRCGTSDEAGGGDVAVAADLSMECTPPAPGSGAATDLGGESSPSATATAAVSSARLPLAIASPEPASGAAGSAAPDDPSFDVSALRAALSESSLGGSTALLRLRVCNALLGRLVRRGCRLTLREGGASLSLSVRRVAPAGAPAVLVTGATAVHALPPASLYLPLPLERGLLLYGPPGCGKTSLVERVARAFQLPLRVYESPSAAAPASSATGGAADASERLRGLFASAAADSAAASKAAGVCVPAIAFVDELDTLCPSRGAPGTTAEQARCVAAMAYLLDARPEEPPLKLRPTELPQPATAARAAAAAGPAAATARGGARRRSGGSSSSGPAEAAWPGAAAGSAAIGSR</sequence>
<feature type="region of interest" description="Disordered" evidence="1">
    <location>
        <begin position="1"/>
        <end position="37"/>
    </location>
</feature>
<dbReference type="GO" id="GO:0005524">
    <property type="term" value="F:ATP binding"/>
    <property type="evidence" value="ECO:0007669"/>
    <property type="project" value="InterPro"/>
</dbReference>
<dbReference type="Proteomes" id="UP000013827">
    <property type="component" value="Unassembled WGS sequence"/>
</dbReference>
<keyword evidence="4" id="KW-1185">Reference proteome</keyword>
<dbReference type="PANTHER" id="PTHR23077">
    <property type="entry name" value="AAA-FAMILY ATPASE"/>
    <property type="match status" value="1"/>
</dbReference>
<dbReference type="STRING" id="2903.R1CNW7"/>
<dbReference type="GO" id="GO:0016887">
    <property type="term" value="F:ATP hydrolysis activity"/>
    <property type="evidence" value="ECO:0007669"/>
    <property type="project" value="InterPro"/>
</dbReference>
<feature type="region of interest" description="Disordered" evidence="1">
    <location>
        <begin position="369"/>
        <end position="432"/>
    </location>
</feature>
<name>A0A0D3JMB8_EMIH1</name>
<dbReference type="GeneID" id="17270200"/>
<feature type="compositionally biased region" description="Low complexity" evidence="1">
    <location>
        <begin position="381"/>
        <end position="400"/>
    </location>
</feature>
<dbReference type="InterPro" id="IPR027417">
    <property type="entry name" value="P-loop_NTPase"/>
</dbReference>
<dbReference type="SMART" id="SM00382">
    <property type="entry name" value="AAA"/>
    <property type="match status" value="1"/>
</dbReference>
<evidence type="ECO:0000313" key="4">
    <source>
        <dbReference type="Proteomes" id="UP000013827"/>
    </source>
</evidence>
<protein>
    <recommendedName>
        <fullName evidence="2">AAA+ ATPase domain-containing protein</fullName>
    </recommendedName>
</protein>
<feature type="compositionally biased region" description="Low complexity" evidence="1">
    <location>
        <begin position="407"/>
        <end position="432"/>
    </location>
</feature>
<proteinExistence type="predicted"/>
<dbReference type="Pfam" id="PF00004">
    <property type="entry name" value="AAA"/>
    <property type="match status" value="1"/>
</dbReference>
<reference evidence="3" key="2">
    <citation type="submission" date="2024-10" db="UniProtKB">
        <authorList>
            <consortium name="EnsemblProtists"/>
        </authorList>
    </citation>
    <scope>IDENTIFICATION</scope>
</reference>
<dbReference type="InterPro" id="IPR003959">
    <property type="entry name" value="ATPase_AAA_core"/>
</dbReference>
<dbReference type="KEGG" id="ehx:EMIHUDRAFT_450564"/>
<dbReference type="AlphaFoldDB" id="A0A0D3JMB8"/>
<evidence type="ECO:0000313" key="3">
    <source>
        <dbReference type="EnsemblProtists" id="EOD24653"/>
    </source>
</evidence>
<dbReference type="HOGENOM" id="CLU_635530_0_0_1"/>
<evidence type="ECO:0000256" key="1">
    <source>
        <dbReference type="SAM" id="MobiDB-lite"/>
    </source>
</evidence>
<dbReference type="PaxDb" id="2903-EOD24653"/>
<dbReference type="eggNOG" id="KOG0730">
    <property type="taxonomic scope" value="Eukaryota"/>
</dbReference>
<dbReference type="Gene3D" id="3.40.50.300">
    <property type="entry name" value="P-loop containing nucleotide triphosphate hydrolases"/>
    <property type="match status" value="1"/>
</dbReference>
<evidence type="ECO:0000259" key="2">
    <source>
        <dbReference type="SMART" id="SM00382"/>
    </source>
</evidence>
<reference evidence="4" key="1">
    <citation type="journal article" date="2013" name="Nature">
        <title>Pan genome of the phytoplankton Emiliania underpins its global distribution.</title>
        <authorList>
            <person name="Read B.A."/>
            <person name="Kegel J."/>
            <person name="Klute M.J."/>
            <person name="Kuo A."/>
            <person name="Lefebvre S.C."/>
            <person name="Maumus F."/>
            <person name="Mayer C."/>
            <person name="Miller J."/>
            <person name="Monier A."/>
            <person name="Salamov A."/>
            <person name="Young J."/>
            <person name="Aguilar M."/>
            <person name="Claverie J.M."/>
            <person name="Frickenhaus S."/>
            <person name="Gonzalez K."/>
            <person name="Herman E.K."/>
            <person name="Lin Y.C."/>
            <person name="Napier J."/>
            <person name="Ogata H."/>
            <person name="Sarno A.F."/>
            <person name="Shmutz J."/>
            <person name="Schroeder D."/>
            <person name="de Vargas C."/>
            <person name="Verret F."/>
            <person name="von Dassow P."/>
            <person name="Valentin K."/>
            <person name="Van de Peer Y."/>
            <person name="Wheeler G."/>
            <person name="Dacks J.B."/>
            <person name="Delwiche C.F."/>
            <person name="Dyhrman S.T."/>
            <person name="Glockner G."/>
            <person name="John U."/>
            <person name="Richards T."/>
            <person name="Worden A.Z."/>
            <person name="Zhang X."/>
            <person name="Grigoriev I.V."/>
            <person name="Allen A.E."/>
            <person name="Bidle K."/>
            <person name="Borodovsky M."/>
            <person name="Bowler C."/>
            <person name="Brownlee C."/>
            <person name="Cock J.M."/>
            <person name="Elias M."/>
            <person name="Gladyshev V.N."/>
            <person name="Groth M."/>
            <person name="Guda C."/>
            <person name="Hadaegh A."/>
            <person name="Iglesias-Rodriguez M.D."/>
            <person name="Jenkins J."/>
            <person name="Jones B.M."/>
            <person name="Lawson T."/>
            <person name="Leese F."/>
            <person name="Lindquist E."/>
            <person name="Lobanov A."/>
            <person name="Lomsadze A."/>
            <person name="Malik S.B."/>
            <person name="Marsh M.E."/>
            <person name="Mackinder L."/>
            <person name="Mock T."/>
            <person name="Mueller-Roeber B."/>
            <person name="Pagarete A."/>
            <person name="Parker M."/>
            <person name="Probert I."/>
            <person name="Quesneville H."/>
            <person name="Raines C."/>
            <person name="Rensing S.A."/>
            <person name="Riano-Pachon D.M."/>
            <person name="Richier S."/>
            <person name="Rokitta S."/>
            <person name="Shiraiwa Y."/>
            <person name="Soanes D.M."/>
            <person name="van der Giezen M."/>
            <person name="Wahlund T.M."/>
            <person name="Williams B."/>
            <person name="Wilson W."/>
            <person name="Wolfe G."/>
            <person name="Wurch L.L."/>
        </authorList>
    </citation>
    <scope>NUCLEOTIDE SEQUENCE</scope>
</reference>
<dbReference type="InterPro" id="IPR003593">
    <property type="entry name" value="AAA+_ATPase"/>
</dbReference>
<accession>A0A0D3JMB8</accession>
<dbReference type="EnsemblProtists" id="EOD24653">
    <property type="protein sequence ID" value="EOD24653"/>
    <property type="gene ID" value="EMIHUDRAFT_450564"/>
</dbReference>